<evidence type="ECO:0000256" key="3">
    <source>
        <dbReference type="ARBA" id="ARBA00022857"/>
    </source>
</evidence>
<dbReference type="InterPro" id="IPR050775">
    <property type="entry name" value="FAD-binding_Monooxygenases"/>
</dbReference>
<dbReference type="Proteomes" id="UP000800096">
    <property type="component" value="Unassembled WGS sequence"/>
</dbReference>
<proteinExistence type="predicted"/>
<organism evidence="5 6">
    <name type="scientific">Ampelomyces quisqualis</name>
    <name type="common">Powdery mildew agent</name>
    <dbReference type="NCBI Taxonomy" id="50730"/>
    <lineage>
        <taxon>Eukaryota</taxon>
        <taxon>Fungi</taxon>
        <taxon>Dikarya</taxon>
        <taxon>Ascomycota</taxon>
        <taxon>Pezizomycotina</taxon>
        <taxon>Dothideomycetes</taxon>
        <taxon>Pleosporomycetidae</taxon>
        <taxon>Pleosporales</taxon>
        <taxon>Pleosporineae</taxon>
        <taxon>Phaeosphaeriaceae</taxon>
        <taxon>Ampelomyces</taxon>
    </lineage>
</organism>
<evidence type="ECO:0000256" key="4">
    <source>
        <dbReference type="ARBA" id="ARBA00023002"/>
    </source>
</evidence>
<dbReference type="SUPFAM" id="SSF51905">
    <property type="entry name" value="FAD/NAD(P)-binding domain"/>
    <property type="match status" value="2"/>
</dbReference>
<sequence length="538" mass="60074">MSETFLDALVVGAGFGGIYQLKKLKDQGLYVIAIDVASDVGGTWHWNRYPGAMSDTESYLYRYSWDQEDLKTYPWTKHYLYQPDILAYLRHVTEKHNLRQHMHFNTELISAVWDDSSSRWIVETSTGVTYKARYLITALGLLSRQNLPHFRGIDDYTGELYHTGSWPDNVNLKGKRVGVIGNGSTGVQVITAIAKDVKQLVCFQRNPQFSVPSGQGPATPEYRKSINNDYNKIWKDCKDSMFGFGFEEASRPTSSVSEEERIAIYEKAWNRGGGFRFMFETFGDITTDVDANNCATDFIKKKITATVNDPEKLQKLMPTQLYARRPLCDAGYYDQFNLPHVSIVSLKDTPIAHFTPTGITTSDGTPHDLDVVIFATGFDAVDGSYTRIRIQGRNGQTLKDHWSNSSGPTSYLGLTIPGFPNMFMILGPNGPFSNIPPAIEIQVDFISNMIADAEKTNGAGTGKGKTVIEATPQAEQDWTEMCDEMSKGSLFAKTDSWIFGANVEGKKRSVLFYFGGLKAYGDRLKDVVGHGYQGFTGL</sequence>
<keyword evidence="4" id="KW-0560">Oxidoreductase</keyword>
<dbReference type="GO" id="GO:0050661">
    <property type="term" value="F:NADP binding"/>
    <property type="evidence" value="ECO:0007669"/>
    <property type="project" value="InterPro"/>
</dbReference>
<dbReference type="PANTHER" id="PTHR43098">
    <property type="entry name" value="L-ORNITHINE N(5)-MONOOXYGENASE-RELATED"/>
    <property type="match status" value="1"/>
</dbReference>
<evidence type="ECO:0000256" key="2">
    <source>
        <dbReference type="ARBA" id="ARBA00022827"/>
    </source>
</evidence>
<dbReference type="InterPro" id="IPR020946">
    <property type="entry name" value="Flavin_mOase-like"/>
</dbReference>
<dbReference type="Gene3D" id="3.50.50.60">
    <property type="entry name" value="FAD/NAD(P)-binding domain"/>
    <property type="match status" value="3"/>
</dbReference>
<evidence type="ECO:0000313" key="6">
    <source>
        <dbReference type="Proteomes" id="UP000800096"/>
    </source>
</evidence>
<keyword evidence="2" id="KW-0274">FAD</keyword>
<dbReference type="InterPro" id="IPR036188">
    <property type="entry name" value="FAD/NAD-bd_sf"/>
</dbReference>
<evidence type="ECO:0000313" key="5">
    <source>
        <dbReference type="EMBL" id="KAF1920680.1"/>
    </source>
</evidence>
<evidence type="ECO:0000256" key="1">
    <source>
        <dbReference type="ARBA" id="ARBA00022630"/>
    </source>
</evidence>
<dbReference type="OrthoDB" id="66881at2759"/>
<dbReference type="EMBL" id="ML979132">
    <property type="protein sequence ID" value="KAF1920680.1"/>
    <property type="molecule type" value="Genomic_DNA"/>
</dbReference>
<dbReference type="GO" id="GO:0050660">
    <property type="term" value="F:flavin adenine dinucleotide binding"/>
    <property type="evidence" value="ECO:0007669"/>
    <property type="project" value="InterPro"/>
</dbReference>
<reference evidence="5" key="1">
    <citation type="journal article" date="2020" name="Stud. Mycol.">
        <title>101 Dothideomycetes genomes: a test case for predicting lifestyles and emergence of pathogens.</title>
        <authorList>
            <person name="Haridas S."/>
            <person name="Albert R."/>
            <person name="Binder M."/>
            <person name="Bloem J."/>
            <person name="Labutti K."/>
            <person name="Salamov A."/>
            <person name="Andreopoulos B."/>
            <person name="Baker S."/>
            <person name="Barry K."/>
            <person name="Bills G."/>
            <person name="Bluhm B."/>
            <person name="Cannon C."/>
            <person name="Castanera R."/>
            <person name="Culley D."/>
            <person name="Daum C."/>
            <person name="Ezra D."/>
            <person name="Gonzalez J."/>
            <person name="Henrissat B."/>
            <person name="Kuo A."/>
            <person name="Liang C."/>
            <person name="Lipzen A."/>
            <person name="Lutzoni F."/>
            <person name="Magnuson J."/>
            <person name="Mondo S."/>
            <person name="Nolan M."/>
            <person name="Ohm R."/>
            <person name="Pangilinan J."/>
            <person name="Park H.-J."/>
            <person name="Ramirez L."/>
            <person name="Alfaro M."/>
            <person name="Sun H."/>
            <person name="Tritt A."/>
            <person name="Yoshinaga Y."/>
            <person name="Zwiers L.-H."/>
            <person name="Turgeon B."/>
            <person name="Goodwin S."/>
            <person name="Spatafora J."/>
            <person name="Crous P."/>
            <person name="Grigoriev I."/>
        </authorList>
    </citation>
    <scope>NUCLEOTIDE SEQUENCE</scope>
    <source>
        <strain evidence="5">HMLAC05119</strain>
    </source>
</reference>
<name>A0A6A5R0P2_AMPQU</name>
<dbReference type="PANTHER" id="PTHR43098:SF5">
    <property type="entry name" value="DUAL-FUNCTIONAL MONOOXYGENASE_METHYLTRANSFERASE PSOF"/>
    <property type="match status" value="1"/>
</dbReference>
<dbReference type="AlphaFoldDB" id="A0A6A5R0P2"/>
<accession>A0A6A5R0P2</accession>
<gene>
    <name evidence="5" type="ORF">BDU57DRAFT_487693</name>
</gene>
<keyword evidence="1" id="KW-0285">Flavoprotein</keyword>
<protein>
    <submittedName>
        <fullName evidence="5">Cyclohexanone monooxygenase</fullName>
    </submittedName>
</protein>
<keyword evidence="5" id="KW-0503">Monooxygenase</keyword>
<keyword evidence="6" id="KW-1185">Reference proteome</keyword>
<dbReference type="Pfam" id="PF00743">
    <property type="entry name" value="FMO-like"/>
    <property type="match status" value="1"/>
</dbReference>
<dbReference type="GO" id="GO:0004499">
    <property type="term" value="F:N,N-dimethylaniline monooxygenase activity"/>
    <property type="evidence" value="ECO:0007669"/>
    <property type="project" value="InterPro"/>
</dbReference>
<keyword evidence="3" id="KW-0521">NADP</keyword>